<feature type="region of interest" description="Disordered" evidence="1">
    <location>
        <begin position="1"/>
        <end position="80"/>
    </location>
</feature>
<dbReference type="Proteomes" id="UP000256710">
    <property type="component" value="Unassembled WGS sequence"/>
</dbReference>
<name>A0A375HUP0_9BURK</name>
<keyword evidence="5" id="KW-1185">Reference proteome</keyword>
<dbReference type="EMBL" id="OFTC01000046">
    <property type="protein sequence ID" value="SOZ40065.1"/>
    <property type="molecule type" value="Genomic_DNA"/>
</dbReference>
<reference evidence="4 5" key="1">
    <citation type="submission" date="2018-01" db="EMBL/GenBank/DDBJ databases">
        <authorList>
            <person name="Clerissi C."/>
        </authorList>
    </citation>
    <scope>NUCLEOTIDE SEQUENCE [LARGE SCALE GENOMIC DNA]</scope>
    <source>
        <strain evidence="2">Cupriavidus taiwanensis STM 6082</strain>
        <strain evidence="3">Cupriavidus taiwanensis STM 6160</strain>
        <plasmid evidence="4">ii</plasmid>
        <plasmid evidence="3">II</plasmid>
    </source>
</reference>
<evidence type="ECO:0000313" key="2">
    <source>
        <dbReference type="EMBL" id="SOZ40065.1"/>
    </source>
</evidence>
<feature type="compositionally biased region" description="Basic residues" evidence="1">
    <location>
        <begin position="37"/>
        <end position="60"/>
    </location>
</feature>
<geneLocation type="plasmid" evidence="4">
    <name>ii</name>
</geneLocation>
<accession>A0A375HUP0</accession>
<gene>
    <name evidence="2" type="ORF">CBM2605_B70060</name>
    <name evidence="3" type="ORF">CBM2607_MP21252</name>
</gene>
<dbReference type="AlphaFoldDB" id="A0A375HUP0"/>
<dbReference type="EMBL" id="LT984807">
    <property type="protein sequence ID" value="SPD60594.1"/>
    <property type="molecule type" value="Genomic_DNA"/>
</dbReference>
<evidence type="ECO:0000313" key="3">
    <source>
        <dbReference type="EMBL" id="SPD60594.1"/>
    </source>
</evidence>
<organism evidence="3 4">
    <name type="scientific">Cupriavidus neocaledonicus</name>
    <dbReference type="NCBI Taxonomy" id="1040979"/>
    <lineage>
        <taxon>Bacteria</taxon>
        <taxon>Pseudomonadati</taxon>
        <taxon>Pseudomonadota</taxon>
        <taxon>Betaproteobacteria</taxon>
        <taxon>Burkholderiales</taxon>
        <taxon>Burkholderiaceae</taxon>
        <taxon>Cupriavidus</taxon>
    </lineage>
</organism>
<evidence type="ECO:0000313" key="5">
    <source>
        <dbReference type="Proteomes" id="UP000256710"/>
    </source>
</evidence>
<dbReference type="Proteomes" id="UP000255168">
    <property type="component" value="Plasmid II"/>
</dbReference>
<geneLocation type="plasmid" evidence="3">
    <name>II</name>
</geneLocation>
<keyword evidence="3" id="KW-0614">Plasmid</keyword>
<evidence type="ECO:0000256" key="1">
    <source>
        <dbReference type="SAM" id="MobiDB-lite"/>
    </source>
</evidence>
<evidence type="ECO:0000313" key="4">
    <source>
        <dbReference type="Proteomes" id="UP000255168"/>
    </source>
</evidence>
<protein>
    <submittedName>
        <fullName evidence="3">Uncharacterized protein</fullName>
    </submittedName>
</protein>
<proteinExistence type="predicted"/>
<sequence length="80" mass="9043">MCLRRRRVTMGLSPGTSPAGMCEERARPGCLGQTMKAGRKPRPLRRPYNRGTKKGHRARTSQRPGSPGALRTPQWRQRKC</sequence>